<accession>A0A7X8TTI7</accession>
<name>A0A7X8TTI7_9VIBR</name>
<comment type="caution">
    <text evidence="1">The sequence shown here is derived from an EMBL/GenBank/DDBJ whole genome shotgun (WGS) entry which is preliminary data.</text>
</comment>
<proteinExistence type="predicted"/>
<reference evidence="1 2" key="1">
    <citation type="submission" date="2020-04" db="EMBL/GenBank/DDBJ databases">
        <title>Vibrio sp. SM6, a novel species isolated from seawater.</title>
        <authorList>
            <person name="Wang X."/>
        </authorList>
    </citation>
    <scope>NUCLEOTIDE SEQUENCE [LARGE SCALE GENOMIC DNA]</scope>
    <source>
        <strain evidence="1 2">SM6</strain>
    </source>
</reference>
<evidence type="ECO:0000313" key="1">
    <source>
        <dbReference type="EMBL" id="NLS14356.1"/>
    </source>
</evidence>
<dbReference type="Proteomes" id="UP000535589">
    <property type="component" value="Unassembled WGS sequence"/>
</dbReference>
<organism evidence="1 2">
    <name type="scientific">Vibrio agarilyticus</name>
    <dbReference type="NCBI Taxonomy" id="2726741"/>
    <lineage>
        <taxon>Bacteria</taxon>
        <taxon>Pseudomonadati</taxon>
        <taxon>Pseudomonadota</taxon>
        <taxon>Gammaproteobacteria</taxon>
        <taxon>Vibrionales</taxon>
        <taxon>Vibrionaceae</taxon>
        <taxon>Vibrio</taxon>
    </lineage>
</organism>
<evidence type="ECO:0000313" key="2">
    <source>
        <dbReference type="Proteomes" id="UP000535589"/>
    </source>
</evidence>
<dbReference type="EMBL" id="JABAIK010000019">
    <property type="protein sequence ID" value="NLS14356.1"/>
    <property type="molecule type" value="Genomic_DNA"/>
</dbReference>
<dbReference type="RefSeq" id="WP_168837453.1">
    <property type="nucleotide sequence ID" value="NZ_JABAIK010000019.1"/>
</dbReference>
<protein>
    <submittedName>
        <fullName evidence="1">Uncharacterized protein</fullName>
    </submittedName>
</protein>
<keyword evidence="2" id="KW-1185">Reference proteome</keyword>
<sequence>MRPTTVRCSRTYCGAPHRRSGFRQAYKAKVNAPVMTLVECKPAMPERHAEAAA</sequence>
<dbReference type="AlphaFoldDB" id="A0A7X8TTI7"/>
<gene>
    <name evidence="1" type="ORF">HGP28_15860</name>
</gene>